<dbReference type="Proteomes" id="UP001499910">
    <property type="component" value="Unassembled WGS sequence"/>
</dbReference>
<evidence type="ECO:0000313" key="3">
    <source>
        <dbReference type="Proteomes" id="UP001499910"/>
    </source>
</evidence>
<organism evidence="2 3">
    <name type="scientific">[Roseibacterium] beibuensis</name>
    <dbReference type="NCBI Taxonomy" id="1193142"/>
    <lineage>
        <taxon>Bacteria</taxon>
        <taxon>Pseudomonadati</taxon>
        <taxon>Pseudomonadota</taxon>
        <taxon>Alphaproteobacteria</taxon>
        <taxon>Rhodobacterales</taxon>
        <taxon>Roseobacteraceae</taxon>
        <taxon>Roseicyclus</taxon>
    </lineage>
</organism>
<dbReference type="RefSeq" id="WP_259546742.1">
    <property type="nucleotide sequence ID" value="NZ_JANXIR010000001.1"/>
</dbReference>
<keyword evidence="3" id="KW-1185">Reference proteome</keyword>
<accession>A0ABP9KYX3</accession>
<reference evidence="3" key="1">
    <citation type="journal article" date="2019" name="Int. J. Syst. Evol. Microbiol.">
        <title>The Global Catalogue of Microorganisms (GCM) 10K type strain sequencing project: providing services to taxonomists for standard genome sequencing and annotation.</title>
        <authorList>
            <consortium name="The Broad Institute Genomics Platform"/>
            <consortium name="The Broad Institute Genome Sequencing Center for Infectious Disease"/>
            <person name="Wu L."/>
            <person name="Ma J."/>
        </authorList>
    </citation>
    <scope>NUCLEOTIDE SEQUENCE [LARGE SCALE GENOMIC DNA]</scope>
    <source>
        <strain evidence="3">JCM 18015</strain>
    </source>
</reference>
<feature type="transmembrane region" description="Helical" evidence="1">
    <location>
        <begin position="49"/>
        <end position="67"/>
    </location>
</feature>
<evidence type="ECO:0008006" key="4">
    <source>
        <dbReference type="Google" id="ProtNLM"/>
    </source>
</evidence>
<evidence type="ECO:0000313" key="2">
    <source>
        <dbReference type="EMBL" id="GAA5066952.1"/>
    </source>
</evidence>
<evidence type="ECO:0000256" key="1">
    <source>
        <dbReference type="SAM" id="Phobius"/>
    </source>
</evidence>
<dbReference type="EMBL" id="BAABHW010000001">
    <property type="protein sequence ID" value="GAA5066952.1"/>
    <property type="molecule type" value="Genomic_DNA"/>
</dbReference>
<sequence>MLVVTHDTLRNAGVLETRSLPKKFFGRVALVPRRAGIGLWLRLLVEMQLLRYFAALIPFILLAFSSSRMALPVTQAPLAMVLLIGVVELKVLRLSDRGRERLMSEDEAARRLDTLVFRGRAVLRKIAARRDMAEGELALVVEQSELARVPPLTLVSVQSAHPGPHVLDLDPEERKLIERDLFGPDLTEKMLHQANLRDGQMIREVRIEARGVSAHARLAAWIDKRAENQPEPAEA</sequence>
<comment type="caution">
    <text evidence="2">The sequence shown here is derived from an EMBL/GenBank/DDBJ whole genome shotgun (WGS) entry which is preliminary data.</text>
</comment>
<keyword evidence="1" id="KW-1133">Transmembrane helix</keyword>
<protein>
    <recommendedName>
        <fullName evidence="4">DUF421 domain-containing protein</fullName>
    </recommendedName>
</protein>
<name>A0ABP9KYX3_9RHOB</name>
<proteinExistence type="predicted"/>
<keyword evidence="1" id="KW-0472">Membrane</keyword>
<gene>
    <name evidence="2" type="ORF">GCM10023209_06070</name>
</gene>
<keyword evidence="1" id="KW-0812">Transmembrane</keyword>